<dbReference type="Proteomes" id="UP000472260">
    <property type="component" value="Unassembled WGS sequence"/>
</dbReference>
<evidence type="ECO:0000256" key="6">
    <source>
        <dbReference type="ARBA" id="ARBA00048653"/>
    </source>
</evidence>
<keyword evidence="4" id="KW-0808">Transferase</keyword>
<keyword evidence="11" id="KW-0472">Membrane</keyword>
<evidence type="ECO:0000256" key="3">
    <source>
        <dbReference type="ARBA" id="ARBA00022603"/>
    </source>
</evidence>
<keyword evidence="3" id="KW-0489">Methyltransferase</keyword>
<evidence type="ECO:0000313" key="13">
    <source>
        <dbReference type="Ensembl" id="ENSSANP00000054083.1"/>
    </source>
</evidence>
<dbReference type="Pfam" id="PF13649">
    <property type="entry name" value="Methyltransf_25"/>
    <property type="match status" value="1"/>
</dbReference>
<evidence type="ECO:0000256" key="1">
    <source>
        <dbReference type="ARBA" id="ARBA00008361"/>
    </source>
</evidence>
<evidence type="ECO:0000313" key="14">
    <source>
        <dbReference type="Proteomes" id="UP000472260"/>
    </source>
</evidence>
<keyword evidence="11" id="KW-1133">Transmembrane helix</keyword>
<dbReference type="Ensembl" id="ENSSANT00000057506.1">
    <property type="protein sequence ID" value="ENSSANP00000054083.1"/>
    <property type="gene ID" value="ENSSANG00000027063.1"/>
</dbReference>
<dbReference type="InterPro" id="IPR041698">
    <property type="entry name" value="Methyltransf_25"/>
</dbReference>
<dbReference type="PANTHER" id="PTHR12176:SF80">
    <property type="entry name" value="EEF1A LYSINE METHYLTRANSFERASE 4"/>
    <property type="match status" value="1"/>
</dbReference>
<keyword evidence="2" id="KW-0597">Phosphoprotein</keyword>
<reference evidence="13" key="2">
    <citation type="submission" date="2025-09" db="UniProtKB">
        <authorList>
            <consortium name="Ensembl"/>
        </authorList>
    </citation>
    <scope>IDENTIFICATION</scope>
</reference>
<accession>A0A671P9I0</accession>
<evidence type="ECO:0000256" key="5">
    <source>
        <dbReference type="ARBA" id="ARBA00022691"/>
    </source>
</evidence>
<keyword evidence="5" id="KW-0949">S-adenosyl-L-methionine</keyword>
<dbReference type="PANTHER" id="PTHR12176">
    <property type="entry name" value="SAM-DEPENDENT METHYLTRANSFERASE SUPERFAMILY PROTEIN"/>
    <property type="match status" value="1"/>
</dbReference>
<comment type="similarity">
    <text evidence="1">Belongs to the methyltransferase superfamily.</text>
</comment>
<comment type="catalytic activity">
    <reaction evidence="8">
        <text>N(6),N(6)-dimethyl-L-lysyl-[protein] + S-adenosyl-L-methionine = N(6),N(6),N(6)-trimethyl-L-lysyl-[protein] + S-adenosyl-L-homocysteine + H(+)</text>
        <dbReference type="Rhea" id="RHEA:54200"/>
        <dbReference type="Rhea" id="RHEA-COMP:13826"/>
        <dbReference type="Rhea" id="RHEA-COMP:13827"/>
        <dbReference type="ChEBI" id="CHEBI:15378"/>
        <dbReference type="ChEBI" id="CHEBI:57856"/>
        <dbReference type="ChEBI" id="CHEBI:59789"/>
        <dbReference type="ChEBI" id="CHEBI:61961"/>
        <dbReference type="ChEBI" id="CHEBI:61976"/>
    </reaction>
</comment>
<evidence type="ECO:0000256" key="11">
    <source>
        <dbReference type="SAM" id="Phobius"/>
    </source>
</evidence>
<dbReference type="FunFam" id="3.40.50.150:FF:000111">
    <property type="entry name" value="EEF1A lysine methyltransferase 4"/>
    <property type="match status" value="1"/>
</dbReference>
<evidence type="ECO:0000256" key="8">
    <source>
        <dbReference type="ARBA" id="ARBA00052410"/>
    </source>
</evidence>
<feature type="domain" description="Methyltransferase" evidence="12">
    <location>
        <begin position="50"/>
        <end position="143"/>
    </location>
</feature>
<protein>
    <recommendedName>
        <fullName evidence="10">EEF1A lysine methyltransferase 4</fullName>
    </recommendedName>
</protein>
<reference evidence="13" key="1">
    <citation type="submission" date="2025-08" db="UniProtKB">
        <authorList>
            <consortium name="Ensembl"/>
        </authorList>
    </citation>
    <scope>IDENTIFICATION</scope>
</reference>
<feature type="transmembrane region" description="Helical" evidence="11">
    <location>
        <begin position="280"/>
        <end position="298"/>
    </location>
</feature>
<dbReference type="InterPro" id="IPR029063">
    <property type="entry name" value="SAM-dependent_MTases_sf"/>
</dbReference>
<dbReference type="SUPFAM" id="SSF53335">
    <property type="entry name" value="S-adenosyl-L-methionine-dependent methyltransferases"/>
    <property type="match status" value="1"/>
</dbReference>
<comment type="function">
    <text evidence="9">Protein-lysine methyltransferase that efficiently catalyzes three successive methylations on 'Lys-36' in eukaryotic translation elongation factor 1 alpha (EEF1A1 or EEF1A2).</text>
</comment>
<organism evidence="13 14">
    <name type="scientific">Sinocyclocheilus anshuiensis</name>
    <dbReference type="NCBI Taxonomy" id="1608454"/>
    <lineage>
        <taxon>Eukaryota</taxon>
        <taxon>Metazoa</taxon>
        <taxon>Chordata</taxon>
        <taxon>Craniata</taxon>
        <taxon>Vertebrata</taxon>
        <taxon>Euteleostomi</taxon>
        <taxon>Actinopterygii</taxon>
        <taxon>Neopterygii</taxon>
        <taxon>Teleostei</taxon>
        <taxon>Ostariophysi</taxon>
        <taxon>Cypriniformes</taxon>
        <taxon>Cyprinidae</taxon>
        <taxon>Cyprininae</taxon>
        <taxon>Sinocyclocheilus</taxon>
    </lineage>
</organism>
<dbReference type="AlphaFoldDB" id="A0A671P9I0"/>
<evidence type="ECO:0000259" key="12">
    <source>
        <dbReference type="Pfam" id="PF13649"/>
    </source>
</evidence>
<evidence type="ECO:0000256" key="7">
    <source>
        <dbReference type="ARBA" id="ARBA00048985"/>
    </source>
</evidence>
<sequence>MEYFPDSNAKYKDVNYWNERYRTEESFEWFGDFTKFKHLLKQHVGTEENILMLGCGNSALSYDMYQAGYTSITNVDYSSVCVESMAERHKDCAQLSWLCMDARRLAFPDSVFDVVLEKGTLDAMLVEESDPWKVSENAARLLHQVLLEVRNDTEFNILTLSPHFRKRLYARAEYNWSIKHYHYGSSFHYFLYVLTKGEELSPEDAALERRLLMEAEAPPTEVKFQEVDSEDFLNNIGLQGHVKHLSIKRLLTEVVQIFIIFFFCSDPLKEQFTQKYTSIYYYYYYYYYYYNFLSLILFQINFI</sequence>
<keyword evidence="11" id="KW-0812">Transmembrane</keyword>
<evidence type="ECO:0000256" key="4">
    <source>
        <dbReference type="ARBA" id="ARBA00022679"/>
    </source>
</evidence>
<dbReference type="GO" id="GO:0032259">
    <property type="term" value="P:methylation"/>
    <property type="evidence" value="ECO:0007669"/>
    <property type="project" value="UniProtKB-KW"/>
</dbReference>
<comment type="catalytic activity">
    <reaction evidence="6">
        <text>N(6)-methyl-L-lysyl-[protein] + S-adenosyl-L-methionine = N(6),N(6)-dimethyl-L-lysyl-[protein] + S-adenosyl-L-homocysteine + H(+)</text>
        <dbReference type="Rhea" id="RHEA:54196"/>
        <dbReference type="Rhea" id="RHEA-COMP:13053"/>
        <dbReference type="Rhea" id="RHEA-COMP:13827"/>
        <dbReference type="ChEBI" id="CHEBI:15378"/>
        <dbReference type="ChEBI" id="CHEBI:57856"/>
        <dbReference type="ChEBI" id="CHEBI:59789"/>
        <dbReference type="ChEBI" id="CHEBI:61929"/>
        <dbReference type="ChEBI" id="CHEBI:61976"/>
    </reaction>
</comment>
<evidence type="ECO:0000256" key="10">
    <source>
        <dbReference type="ARBA" id="ARBA00067848"/>
    </source>
</evidence>
<dbReference type="CDD" id="cd02440">
    <property type="entry name" value="AdoMet_MTases"/>
    <property type="match status" value="1"/>
</dbReference>
<evidence type="ECO:0000256" key="2">
    <source>
        <dbReference type="ARBA" id="ARBA00022553"/>
    </source>
</evidence>
<name>A0A671P9I0_9TELE</name>
<keyword evidence="14" id="KW-1185">Reference proteome</keyword>
<evidence type="ECO:0000256" key="9">
    <source>
        <dbReference type="ARBA" id="ARBA00059299"/>
    </source>
</evidence>
<proteinExistence type="inferred from homology"/>
<dbReference type="InterPro" id="IPR051419">
    <property type="entry name" value="Lys/N-term_MeTrsfase_sf"/>
</dbReference>
<dbReference type="Gene3D" id="3.40.50.150">
    <property type="entry name" value="Vaccinia Virus protein VP39"/>
    <property type="match status" value="1"/>
</dbReference>
<comment type="catalytic activity">
    <reaction evidence="7">
        <text>L-lysyl-[protein] + S-adenosyl-L-methionine = N(6)-methyl-L-lysyl-[protein] + S-adenosyl-L-homocysteine + H(+)</text>
        <dbReference type="Rhea" id="RHEA:51736"/>
        <dbReference type="Rhea" id="RHEA-COMP:9752"/>
        <dbReference type="Rhea" id="RHEA-COMP:13053"/>
        <dbReference type="ChEBI" id="CHEBI:15378"/>
        <dbReference type="ChEBI" id="CHEBI:29969"/>
        <dbReference type="ChEBI" id="CHEBI:57856"/>
        <dbReference type="ChEBI" id="CHEBI:59789"/>
        <dbReference type="ChEBI" id="CHEBI:61929"/>
    </reaction>
</comment>
<dbReference type="GO" id="GO:0008168">
    <property type="term" value="F:methyltransferase activity"/>
    <property type="evidence" value="ECO:0007669"/>
    <property type="project" value="UniProtKB-KW"/>
</dbReference>